<evidence type="ECO:0000313" key="2">
    <source>
        <dbReference type="EMBL" id="KAG0514595.1"/>
    </source>
</evidence>
<reference evidence="2" key="1">
    <citation type="journal article" date="2019" name="BMC Genomics">
        <title>A new reference genome for Sorghum bicolor reveals high levels of sequence similarity between sweet and grain genotypes: implications for the genetics of sugar metabolism.</title>
        <authorList>
            <person name="Cooper E.A."/>
            <person name="Brenton Z.W."/>
            <person name="Flinn B.S."/>
            <person name="Jenkins J."/>
            <person name="Shu S."/>
            <person name="Flowers D."/>
            <person name="Luo F."/>
            <person name="Wang Y."/>
            <person name="Xia P."/>
            <person name="Barry K."/>
            <person name="Daum C."/>
            <person name="Lipzen A."/>
            <person name="Yoshinaga Y."/>
            <person name="Schmutz J."/>
            <person name="Saski C."/>
            <person name="Vermerris W."/>
            <person name="Kresovich S."/>
        </authorList>
    </citation>
    <scope>NUCLEOTIDE SEQUENCE</scope>
</reference>
<name>A0A921Q5A6_SORBI</name>
<sequence>MATVPARCCGVSRRLTCREHDVPPCLPCRCVVPLSPSGKAKLVERRDTVAAAAVVAEGARGEDEDQEEQRGRDGEEEEDGERGRHHGRLHGDRQEPRAGARLAALVVPRDAGGRGAPVVVLIGLFSSRSGSPRASSGSGTAPTPAAGVDEAIWIRMRRPTAGVLGVARALGSAGCRGPGVEWNRWRIGRRGATGTMATVPMAVPCLAPGRRPTHCTGHGPCRGPDGHIYMHAPRKMARPGERRRREKAMARRGRCPC</sequence>
<comment type="caution">
    <text evidence="2">The sequence shown here is derived from an EMBL/GenBank/DDBJ whole genome shotgun (WGS) entry which is preliminary data.</text>
</comment>
<evidence type="ECO:0000313" key="3">
    <source>
        <dbReference type="Proteomes" id="UP000807115"/>
    </source>
</evidence>
<protein>
    <submittedName>
        <fullName evidence="2">Uncharacterized protein</fullName>
    </submittedName>
</protein>
<accession>A0A921Q5A6</accession>
<feature type="region of interest" description="Disordered" evidence="1">
    <location>
        <begin position="235"/>
        <end position="257"/>
    </location>
</feature>
<dbReference type="EMBL" id="CM027689">
    <property type="protein sequence ID" value="KAG0514595.1"/>
    <property type="molecule type" value="Genomic_DNA"/>
</dbReference>
<dbReference type="AlphaFoldDB" id="A0A921Q5A6"/>
<proteinExistence type="predicted"/>
<gene>
    <name evidence="2" type="ORF">BDA96_10G206200</name>
</gene>
<evidence type="ECO:0000256" key="1">
    <source>
        <dbReference type="SAM" id="MobiDB-lite"/>
    </source>
</evidence>
<organism evidence="2 3">
    <name type="scientific">Sorghum bicolor</name>
    <name type="common">Sorghum</name>
    <name type="synonym">Sorghum vulgare</name>
    <dbReference type="NCBI Taxonomy" id="4558"/>
    <lineage>
        <taxon>Eukaryota</taxon>
        <taxon>Viridiplantae</taxon>
        <taxon>Streptophyta</taxon>
        <taxon>Embryophyta</taxon>
        <taxon>Tracheophyta</taxon>
        <taxon>Spermatophyta</taxon>
        <taxon>Magnoliopsida</taxon>
        <taxon>Liliopsida</taxon>
        <taxon>Poales</taxon>
        <taxon>Poaceae</taxon>
        <taxon>PACMAD clade</taxon>
        <taxon>Panicoideae</taxon>
        <taxon>Andropogonodae</taxon>
        <taxon>Andropogoneae</taxon>
        <taxon>Sorghinae</taxon>
        <taxon>Sorghum</taxon>
    </lineage>
</organism>
<dbReference type="Proteomes" id="UP000807115">
    <property type="component" value="Chromosome 10"/>
</dbReference>
<feature type="region of interest" description="Disordered" evidence="1">
    <location>
        <begin position="55"/>
        <end position="96"/>
    </location>
</feature>
<reference evidence="2" key="2">
    <citation type="submission" date="2020-10" db="EMBL/GenBank/DDBJ databases">
        <authorList>
            <person name="Cooper E.A."/>
            <person name="Brenton Z.W."/>
            <person name="Flinn B.S."/>
            <person name="Jenkins J."/>
            <person name="Shu S."/>
            <person name="Flowers D."/>
            <person name="Luo F."/>
            <person name="Wang Y."/>
            <person name="Xia P."/>
            <person name="Barry K."/>
            <person name="Daum C."/>
            <person name="Lipzen A."/>
            <person name="Yoshinaga Y."/>
            <person name="Schmutz J."/>
            <person name="Saski C."/>
            <person name="Vermerris W."/>
            <person name="Kresovich S."/>
        </authorList>
    </citation>
    <scope>NUCLEOTIDE SEQUENCE</scope>
</reference>